<keyword evidence="5" id="KW-0677">Repeat</keyword>
<evidence type="ECO:0000256" key="7">
    <source>
        <dbReference type="ARBA" id="ARBA00022989"/>
    </source>
</evidence>
<evidence type="ECO:0000256" key="10">
    <source>
        <dbReference type="PROSITE-ProRule" id="PRU00282"/>
    </source>
</evidence>
<sequence>MATASEMSLTAGQQMISSCSGAILTSVFAQHRPQAFTKGHCYQYCNGLMDHTCVCLNGDQGTGKLPMEELRKHLKQNWYKRPGNFNGTMIKWHLGYSYGSQSSDWWKPLMAGGSARVFAVSVISPLEFIRTKMQSEQLTYVRVWEAVKATVSQNGPLSMWRGLGATLLRDVPFSVLYWGSYETMKSHVAGVLTLPFDVIKTHRQIELGEVVFGKGKKEVTSTWRLIHNLYQNQGLNAIFSGLTPRIMKVAPACAIMISTYEFSKAFFRKRNLELLENT</sequence>
<evidence type="ECO:0000256" key="5">
    <source>
        <dbReference type="ARBA" id="ARBA00022737"/>
    </source>
</evidence>
<evidence type="ECO:0000256" key="9">
    <source>
        <dbReference type="ARBA" id="ARBA00023136"/>
    </source>
</evidence>
<evidence type="ECO:0000256" key="3">
    <source>
        <dbReference type="ARBA" id="ARBA00022448"/>
    </source>
</evidence>
<keyword evidence="4 10" id="KW-0812">Transmembrane</keyword>
<dbReference type="InterPro" id="IPR023395">
    <property type="entry name" value="MCP_dom_sf"/>
</dbReference>
<dbReference type="Gene3D" id="1.50.40.10">
    <property type="entry name" value="Mitochondrial carrier domain"/>
    <property type="match status" value="1"/>
</dbReference>
<evidence type="ECO:0000256" key="8">
    <source>
        <dbReference type="ARBA" id="ARBA00023128"/>
    </source>
</evidence>
<keyword evidence="7" id="KW-1133">Transmembrane helix</keyword>
<proteinExistence type="inferred from homology"/>
<dbReference type="SUPFAM" id="SSF103506">
    <property type="entry name" value="Mitochondrial carrier"/>
    <property type="match status" value="1"/>
</dbReference>
<keyword evidence="9 10" id="KW-0472">Membrane</keyword>
<dbReference type="PROSITE" id="PS50920">
    <property type="entry name" value="SOLCAR"/>
    <property type="match status" value="1"/>
</dbReference>
<evidence type="ECO:0000256" key="1">
    <source>
        <dbReference type="ARBA" id="ARBA00004448"/>
    </source>
</evidence>
<organism evidence="12 13">
    <name type="scientific">Mya arenaria</name>
    <name type="common">Soft-shell clam</name>
    <dbReference type="NCBI Taxonomy" id="6604"/>
    <lineage>
        <taxon>Eukaryota</taxon>
        <taxon>Metazoa</taxon>
        <taxon>Spiralia</taxon>
        <taxon>Lophotrochozoa</taxon>
        <taxon>Mollusca</taxon>
        <taxon>Bivalvia</taxon>
        <taxon>Autobranchia</taxon>
        <taxon>Heteroconchia</taxon>
        <taxon>Euheterodonta</taxon>
        <taxon>Imparidentia</taxon>
        <taxon>Neoheterodontei</taxon>
        <taxon>Myida</taxon>
        <taxon>Myoidea</taxon>
        <taxon>Myidae</taxon>
        <taxon>Mya</taxon>
    </lineage>
</organism>
<protein>
    <submittedName>
        <fullName evidence="12">S2540-like protein</fullName>
    </submittedName>
</protein>
<evidence type="ECO:0000256" key="4">
    <source>
        <dbReference type="ARBA" id="ARBA00022692"/>
    </source>
</evidence>
<keyword evidence="3 11" id="KW-0813">Transport</keyword>
<dbReference type="InterPro" id="IPR018108">
    <property type="entry name" value="MCP_transmembrane"/>
</dbReference>
<keyword evidence="8" id="KW-0496">Mitochondrion</keyword>
<reference evidence="12" key="1">
    <citation type="submission" date="2022-11" db="EMBL/GenBank/DDBJ databases">
        <title>Centuries of genome instability and evolution in soft-shell clam transmissible cancer (bioRxiv).</title>
        <authorList>
            <person name="Hart S.F.M."/>
            <person name="Yonemitsu M.A."/>
            <person name="Giersch R.M."/>
            <person name="Beal B.F."/>
            <person name="Arriagada G."/>
            <person name="Davis B.W."/>
            <person name="Ostrander E.A."/>
            <person name="Goff S.P."/>
            <person name="Metzger M.J."/>
        </authorList>
    </citation>
    <scope>NUCLEOTIDE SEQUENCE</scope>
    <source>
        <strain evidence="12">MELC-2E11</strain>
        <tissue evidence="12">Siphon/mantle</tissue>
    </source>
</reference>
<dbReference type="PANTHER" id="PTHR45760">
    <property type="entry name" value="FI19922P1-RELATED"/>
    <property type="match status" value="1"/>
</dbReference>
<evidence type="ECO:0000313" key="12">
    <source>
        <dbReference type="EMBL" id="WAR04520.1"/>
    </source>
</evidence>
<evidence type="ECO:0000313" key="13">
    <source>
        <dbReference type="Proteomes" id="UP001164746"/>
    </source>
</evidence>
<dbReference type="Pfam" id="PF00153">
    <property type="entry name" value="Mito_carr"/>
    <property type="match status" value="1"/>
</dbReference>
<name>A0ABY7E3D4_MYAAR</name>
<dbReference type="InterPro" id="IPR045315">
    <property type="entry name" value="Mtm1-like"/>
</dbReference>
<feature type="repeat" description="Solcar" evidence="10">
    <location>
        <begin position="103"/>
        <end position="187"/>
    </location>
</feature>
<evidence type="ECO:0000256" key="6">
    <source>
        <dbReference type="ARBA" id="ARBA00022792"/>
    </source>
</evidence>
<comment type="subcellular location">
    <subcellularLocation>
        <location evidence="1">Mitochondrion inner membrane</location>
        <topology evidence="1">Multi-pass membrane protein</topology>
    </subcellularLocation>
</comment>
<keyword evidence="13" id="KW-1185">Reference proteome</keyword>
<accession>A0ABY7E3D4</accession>
<keyword evidence="6" id="KW-0999">Mitochondrion inner membrane</keyword>
<gene>
    <name evidence="12" type="ORF">MAR_019889</name>
</gene>
<evidence type="ECO:0000256" key="11">
    <source>
        <dbReference type="RuleBase" id="RU000488"/>
    </source>
</evidence>
<dbReference type="EMBL" id="CP111016">
    <property type="protein sequence ID" value="WAR04520.1"/>
    <property type="molecule type" value="Genomic_DNA"/>
</dbReference>
<dbReference type="Proteomes" id="UP001164746">
    <property type="component" value="Chromosome 5"/>
</dbReference>
<comment type="similarity">
    <text evidence="2 11">Belongs to the mitochondrial carrier (TC 2.A.29) family.</text>
</comment>
<evidence type="ECO:0000256" key="2">
    <source>
        <dbReference type="ARBA" id="ARBA00006375"/>
    </source>
</evidence>
<dbReference type="PANTHER" id="PTHR45760:SF2">
    <property type="entry name" value="FI19922P1-RELATED"/>
    <property type="match status" value="1"/>
</dbReference>